<proteinExistence type="predicted"/>
<evidence type="ECO:0000256" key="1">
    <source>
        <dbReference type="SAM" id="MobiDB-lite"/>
    </source>
</evidence>
<dbReference type="EMBL" id="GU071098">
    <property type="protein sequence ID" value="ADO98133.1"/>
    <property type="molecule type" value="Genomic_DNA"/>
</dbReference>
<dbReference type="KEGG" id="vg:10328636"/>
<dbReference type="RefSeq" id="YP_004324120.1">
    <property type="nucleotide sequence ID" value="NC_015287.1"/>
</dbReference>
<feature type="region of interest" description="Disordered" evidence="1">
    <location>
        <begin position="59"/>
        <end position="90"/>
    </location>
</feature>
<dbReference type="GeneID" id="10328636"/>
<sequence length="90" mass="10611">MNFAMRELEYLLECLNYHYAENSDNKRQYMALNCELCYRLDRELKQQIEVAKLQGRDPNGMQVVSVDPDPYGLESITEGDYDSEGNWIHE</sequence>
<accession>E3SKY5</accession>
<evidence type="ECO:0000313" key="3">
    <source>
        <dbReference type="Proteomes" id="UP000006527"/>
    </source>
</evidence>
<evidence type="ECO:0000313" key="2">
    <source>
        <dbReference type="EMBL" id="ADO98133.1"/>
    </source>
</evidence>
<name>E3SKY5_9CAUD</name>
<gene>
    <name evidence="2" type="ORF">SSSM7_067</name>
</gene>
<dbReference type="Proteomes" id="UP000006527">
    <property type="component" value="Segment"/>
</dbReference>
<organism evidence="2 3">
    <name type="scientific">Synechococcus phage S-SSM7</name>
    <dbReference type="NCBI Taxonomy" id="445686"/>
    <lineage>
        <taxon>Viruses</taxon>
        <taxon>Duplodnaviria</taxon>
        <taxon>Heunggongvirae</taxon>
        <taxon>Uroviricota</taxon>
        <taxon>Caudoviricetes</taxon>
        <taxon>Pantevenvirales</taxon>
        <taxon>Kyanoviridae</taxon>
        <taxon>Lipsvirus</taxon>
        <taxon>Lipsvirus ssm7</taxon>
    </lineage>
</organism>
<dbReference type="OrthoDB" id="41440at10239"/>
<reference evidence="2 3" key="1">
    <citation type="journal article" date="2010" name="Environ. Microbiol.">
        <title>Genomic analysis of oceanic cyanobacterial myoviruses compared with T4-like myoviruses from diverse hosts and environments.</title>
        <authorList>
            <person name="Sullivan M.B."/>
            <person name="Huang K.H."/>
            <person name="Ignacio-Espinoza J.C."/>
            <person name="Berlin A.M."/>
            <person name="Kelly L."/>
            <person name="Weigele P.R."/>
            <person name="DeFrancesco A.S."/>
            <person name="Kern S.E."/>
            <person name="Thompson L.R."/>
            <person name="Young S."/>
            <person name="Yandava C."/>
            <person name="Fu R."/>
            <person name="Krastins B."/>
            <person name="Chase M."/>
            <person name="Sarracino D."/>
            <person name="Osburne M.S."/>
            <person name="Henn M.R."/>
            <person name="Chisholm S.W."/>
        </authorList>
    </citation>
    <scope>NUCLEOTIDE SEQUENCE [LARGE SCALE GENOMIC DNA]</scope>
    <source>
        <strain evidence="2">8109-3</strain>
    </source>
</reference>
<keyword evidence="3" id="KW-1185">Reference proteome</keyword>
<protein>
    <submittedName>
        <fullName evidence="2">Uncharacterized protein</fullName>
    </submittedName>
</protein>